<dbReference type="AlphaFoldDB" id="A0A6J4SH95"/>
<keyword evidence="1" id="KW-0472">Membrane</keyword>
<organism evidence="2">
    <name type="scientific">uncultured Sphingomonadaceae bacterium</name>
    <dbReference type="NCBI Taxonomy" id="169976"/>
    <lineage>
        <taxon>Bacteria</taxon>
        <taxon>Pseudomonadati</taxon>
        <taxon>Pseudomonadota</taxon>
        <taxon>Alphaproteobacteria</taxon>
        <taxon>Sphingomonadales</taxon>
        <taxon>Sphingomonadaceae</taxon>
        <taxon>environmental samples</taxon>
    </lineage>
</organism>
<name>A0A6J4SH95_9SPHN</name>
<feature type="transmembrane region" description="Helical" evidence="1">
    <location>
        <begin position="44"/>
        <end position="63"/>
    </location>
</feature>
<keyword evidence="1" id="KW-1133">Transmembrane helix</keyword>
<sequence length="157" mass="15685">MRAEHERGMSRAAVGAVLALAGLGFAGLSGWRPWSYGTDLGDRLFYGFACLLPVAACLAVALGQGLAVRARGASAVPASDLAAQVALAAPAYIAAALLLPERWLGAVAGAGALFVIGSLTAARGRDKGASLFGAVLQYLPSALLLAASLVLAAAARP</sequence>
<feature type="transmembrane region" description="Helical" evidence="1">
    <location>
        <begin position="103"/>
        <end position="122"/>
    </location>
</feature>
<feature type="transmembrane region" description="Helical" evidence="1">
    <location>
        <begin position="134"/>
        <end position="155"/>
    </location>
</feature>
<evidence type="ECO:0000313" key="2">
    <source>
        <dbReference type="EMBL" id="CAA9498911.1"/>
    </source>
</evidence>
<proteinExistence type="predicted"/>
<feature type="transmembrane region" description="Helical" evidence="1">
    <location>
        <begin position="75"/>
        <end position="97"/>
    </location>
</feature>
<accession>A0A6J4SH95</accession>
<reference evidence="2" key="1">
    <citation type="submission" date="2020-02" db="EMBL/GenBank/DDBJ databases">
        <authorList>
            <person name="Meier V. D."/>
        </authorList>
    </citation>
    <scope>NUCLEOTIDE SEQUENCE</scope>
    <source>
        <strain evidence="2">AVDCRST_MAG39</strain>
    </source>
</reference>
<protein>
    <submittedName>
        <fullName evidence="2">Adenylate cyclase</fullName>
        <ecNumber evidence="2">4.6.1.1</ecNumber>
    </submittedName>
</protein>
<feature type="transmembrane region" description="Helical" evidence="1">
    <location>
        <begin position="12"/>
        <end position="32"/>
    </location>
</feature>
<dbReference type="GO" id="GO:0004016">
    <property type="term" value="F:adenylate cyclase activity"/>
    <property type="evidence" value="ECO:0007669"/>
    <property type="project" value="UniProtKB-EC"/>
</dbReference>
<dbReference type="EMBL" id="CADCVW010000047">
    <property type="protein sequence ID" value="CAA9498911.1"/>
    <property type="molecule type" value="Genomic_DNA"/>
</dbReference>
<gene>
    <name evidence="2" type="ORF">AVDCRST_MAG39-1297</name>
</gene>
<dbReference type="EC" id="4.6.1.1" evidence="2"/>
<keyword evidence="1" id="KW-0812">Transmembrane</keyword>
<evidence type="ECO:0000256" key="1">
    <source>
        <dbReference type="SAM" id="Phobius"/>
    </source>
</evidence>
<keyword evidence="2" id="KW-0456">Lyase</keyword>